<evidence type="ECO:0000256" key="5">
    <source>
        <dbReference type="ARBA" id="ARBA00023065"/>
    </source>
</evidence>
<dbReference type="GO" id="GO:0008076">
    <property type="term" value="C:voltage-gated potassium channel complex"/>
    <property type="evidence" value="ECO:0007669"/>
    <property type="project" value="InterPro"/>
</dbReference>
<reference evidence="10 11" key="1">
    <citation type="submission" date="2019-06" db="EMBL/GenBank/DDBJ databases">
        <title>YIM 131921 draft genome.</title>
        <authorList>
            <person name="Jiang L."/>
        </authorList>
    </citation>
    <scope>NUCLEOTIDE SEQUENCE [LARGE SCALE GENOMIC DNA]</scope>
    <source>
        <strain evidence="10 11">YIM 131921</strain>
    </source>
</reference>
<accession>A0A5C4MM47</accession>
<evidence type="ECO:0000256" key="2">
    <source>
        <dbReference type="ARBA" id="ARBA00022448"/>
    </source>
</evidence>
<dbReference type="SUPFAM" id="SSF81324">
    <property type="entry name" value="Voltage-gated potassium channels"/>
    <property type="match status" value="1"/>
</dbReference>
<dbReference type="RefSeq" id="WP_139078426.1">
    <property type="nucleotide sequence ID" value="NZ_VDFU01000031.1"/>
</dbReference>
<keyword evidence="6 8" id="KW-0472">Membrane</keyword>
<evidence type="ECO:0000256" key="8">
    <source>
        <dbReference type="SAM" id="Phobius"/>
    </source>
</evidence>
<gene>
    <name evidence="10" type="ORF">FHG66_17960</name>
</gene>
<dbReference type="Proteomes" id="UP000305887">
    <property type="component" value="Unassembled WGS sequence"/>
</dbReference>
<name>A0A5C4MM47_9RHOB</name>
<keyword evidence="7 10" id="KW-0407">Ion channel</keyword>
<comment type="subcellular location">
    <subcellularLocation>
        <location evidence="1">Membrane</location>
        <topology evidence="1">Multi-pass membrane protein</topology>
    </subcellularLocation>
</comment>
<keyword evidence="5" id="KW-0406">Ion transport</keyword>
<evidence type="ECO:0000313" key="10">
    <source>
        <dbReference type="EMBL" id="TNC46875.1"/>
    </source>
</evidence>
<organism evidence="10 11">
    <name type="scientific">Rubellimicrobium rubrum</name>
    <dbReference type="NCBI Taxonomy" id="2585369"/>
    <lineage>
        <taxon>Bacteria</taxon>
        <taxon>Pseudomonadati</taxon>
        <taxon>Pseudomonadota</taxon>
        <taxon>Alphaproteobacteria</taxon>
        <taxon>Rhodobacterales</taxon>
        <taxon>Roseobacteraceae</taxon>
        <taxon>Rubellimicrobium</taxon>
    </lineage>
</organism>
<keyword evidence="2" id="KW-0813">Transport</keyword>
<evidence type="ECO:0000256" key="4">
    <source>
        <dbReference type="ARBA" id="ARBA00022989"/>
    </source>
</evidence>
<dbReference type="Gene3D" id="1.10.287.70">
    <property type="match status" value="1"/>
</dbReference>
<dbReference type="InterPro" id="IPR013099">
    <property type="entry name" value="K_chnl_dom"/>
</dbReference>
<evidence type="ECO:0000256" key="6">
    <source>
        <dbReference type="ARBA" id="ARBA00023136"/>
    </source>
</evidence>
<dbReference type="PANTHER" id="PTHR11537:SF254">
    <property type="entry name" value="POTASSIUM VOLTAGE-GATED CHANNEL PROTEIN SHAB"/>
    <property type="match status" value="1"/>
</dbReference>
<dbReference type="InterPro" id="IPR027359">
    <property type="entry name" value="Volt_channel_dom_sf"/>
</dbReference>
<feature type="transmembrane region" description="Helical" evidence="8">
    <location>
        <begin position="45"/>
        <end position="63"/>
    </location>
</feature>
<keyword evidence="3 8" id="KW-0812">Transmembrane</keyword>
<keyword evidence="11" id="KW-1185">Reference proteome</keyword>
<evidence type="ECO:0000256" key="3">
    <source>
        <dbReference type="ARBA" id="ARBA00022692"/>
    </source>
</evidence>
<dbReference type="OrthoDB" id="9799090at2"/>
<evidence type="ECO:0000256" key="1">
    <source>
        <dbReference type="ARBA" id="ARBA00004141"/>
    </source>
</evidence>
<protein>
    <submittedName>
        <fullName evidence="10">Potassium channel family protein</fullName>
    </submittedName>
</protein>
<proteinExistence type="predicted"/>
<dbReference type="PANTHER" id="PTHR11537">
    <property type="entry name" value="VOLTAGE-GATED POTASSIUM CHANNEL"/>
    <property type="match status" value="1"/>
</dbReference>
<evidence type="ECO:0000259" key="9">
    <source>
        <dbReference type="Pfam" id="PF07885"/>
    </source>
</evidence>
<evidence type="ECO:0000256" key="7">
    <source>
        <dbReference type="ARBA" id="ARBA00023303"/>
    </source>
</evidence>
<dbReference type="GO" id="GO:0005249">
    <property type="term" value="F:voltage-gated potassium channel activity"/>
    <property type="evidence" value="ECO:0007669"/>
    <property type="project" value="InterPro"/>
</dbReference>
<sequence>MMNFLREIYEGQTDRAHRFRTGLLVFDVATLVFIVATSFVERAAWIETIDVVLGILITLDLGARLAISRHRGREFLRLSTWTDLIAIASFLAPLTGEAAGFLRVLRTLRILHAYTTLNKVRGSDSPITRNEEIILAAANLGVFIFIMTAIVYETQHRTNPEISNYADALYFTVTALTTTGFGDITLPGTTGRMLTVLIMIFGVTLFLRLAQVLFRPNKVRFCCPTCGLLRHDPDAVHCKACGTLLNIPNDEGG</sequence>
<evidence type="ECO:0000313" key="11">
    <source>
        <dbReference type="Proteomes" id="UP000305887"/>
    </source>
</evidence>
<feature type="domain" description="Potassium channel" evidence="9">
    <location>
        <begin position="142"/>
        <end position="214"/>
    </location>
</feature>
<dbReference type="Gene3D" id="1.20.120.350">
    <property type="entry name" value="Voltage-gated potassium channels. Chain C"/>
    <property type="match status" value="1"/>
</dbReference>
<feature type="transmembrane region" description="Helical" evidence="8">
    <location>
        <begin position="21"/>
        <end position="39"/>
    </location>
</feature>
<feature type="transmembrane region" description="Helical" evidence="8">
    <location>
        <begin position="193"/>
        <end position="210"/>
    </location>
</feature>
<dbReference type="GO" id="GO:0001508">
    <property type="term" value="P:action potential"/>
    <property type="evidence" value="ECO:0007669"/>
    <property type="project" value="TreeGrafter"/>
</dbReference>
<dbReference type="Pfam" id="PF07885">
    <property type="entry name" value="Ion_trans_2"/>
    <property type="match status" value="1"/>
</dbReference>
<keyword evidence="4 8" id="KW-1133">Transmembrane helix</keyword>
<dbReference type="InterPro" id="IPR028325">
    <property type="entry name" value="VG_K_chnl"/>
</dbReference>
<dbReference type="EMBL" id="VDFU01000031">
    <property type="protein sequence ID" value="TNC46875.1"/>
    <property type="molecule type" value="Genomic_DNA"/>
</dbReference>
<feature type="transmembrane region" description="Helical" evidence="8">
    <location>
        <begin position="133"/>
        <end position="152"/>
    </location>
</feature>
<comment type="caution">
    <text evidence="10">The sequence shown here is derived from an EMBL/GenBank/DDBJ whole genome shotgun (WGS) entry which is preliminary data.</text>
</comment>
<dbReference type="AlphaFoldDB" id="A0A5C4MM47"/>